<dbReference type="SUPFAM" id="SSF52540">
    <property type="entry name" value="P-loop containing nucleoside triphosphate hydrolases"/>
    <property type="match status" value="1"/>
</dbReference>
<dbReference type="EMBL" id="KN832050">
    <property type="protein sequence ID" value="KIN96243.1"/>
    <property type="molecule type" value="Genomic_DNA"/>
</dbReference>
<sequence length="474" mass="53246">MSVKTIAVMGPTGSGKSTFINNFVPPGSSGAIRIGHSLQSETSKVQPIELDNGNGVRFKLVDTPGFDDSREGITDIDVLSMIATFLVQEEKCSMLAGLIYMHRISDTRMGGTARQNLRMFHKICGQDSLKNVVIVTTMWDKVSPEDGKRREEELRSSETLFKPLIDEGAAMYRHDGTLASASAIIDRLLRTQEHTTTQIVHELLYQQRTLEETTAGAEIQSELRAILRKHTAEIRGLEEELKSATTTLTKDEIAVQKRDLELSANKLNKQLEDLKRRSGTSDQYFLPTRSSSANLGHHHSRGNEVYPTHDFHGYPYYWNDPMRGRPLSPSATPLLLPQADYITNCTQLLHLADRIPNIRKMTPTRDDIVKYASTWTSGFAGIIGNSVDNAQHGIRILESMVQLRNPQRLTSNFINIMKDTERDWRNTYTTMAKKCGEYRAALHAEQRTILTILVPGGGRRYFSTGRLCLVKSHS</sequence>
<evidence type="ECO:0000313" key="4">
    <source>
        <dbReference type="Proteomes" id="UP000054217"/>
    </source>
</evidence>
<dbReference type="OrthoDB" id="8954335at2759"/>
<feature type="domain" description="G" evidence="2">
    <location>
        <begin position="5"/>
        <end position="73"/>
    </location>
</feature>
<organism evidence="3 4">
    <name type="scientific">Pisolithus tinctorius Marx 270</name>
    <dbReference type="NCBI Taxonomy" id="870435"/>
    <lineage>
        <taxon>Eukaryota</taxon>
        <taxon>Fungi</taxon>
        <taxon>Dikarya</taxon>
        <taxon>Basidiomycota</taxon>
        <taxon>Agaricomycotina</taxon>
        <taxon>Agaricomycetes</taxon>
        <taxon>Agaricomycetidae</taxon>
        <taxon>Boletales</taxon>
        <taxon>Sclerodermatineae</taxon>
        <taxon>Pisolithaceae</taxon>
        <taxon>Pisolithus</taxon>
    </lineage>
</organism>
<dbReference type="InParanoid" id="A0A0C3NLR4"/>
<reference evidence="4" key="2">
    <citation type="submission" date="2015-01" db="EMBL/GenBank/DDBJ databases">
        <title>Evolutionary Origins and Diversification of the Mycorrhizal Mutualists.</title>
        <authorList>
            <consortium name="DOE Joint Genome Institute"/>
            <consortium name="Mycorrhizal Genomics Consortium"/>
            <person name="Kohler A."/>
            <person name="Kuo A."/>
            <person name="Nagy L.G."/>
            <person name="Floudas D."/>
            <person name="Copeland A."/>
            <person name="Barry K.W."/>
            <person name="Cichocki N."/>
            <person name="Veneault-Fourrey C."/>
            <person name="LaButti K."/>
            <person name="Lindquist E.A."/>
            <person name="Lipzen A."/>
            <person name="Lundell T."/>
            <person name="Morin E."/>
            <person name="Murat C."/>
            <person name="Riley R."/>
            <person name="Ohm R."/>
            <person name="Sun H."/>
            <person name="Tunlid A."/>
            <person name="Henrissat B."/>
            <person name="Grigoriev I.V."/>
            <person name="Hibbett D.S."/>
            <person name="Martin F."/>
        </authorList>
    </citation>
    <scope>NUCLEOTIDE SEQUENCE [LARGE SCALE GENOMIC DNA]</scope>
    <source>
        <strain evidence="4">Marx 270</strain>
    </source>
</reference>
<dbReference type="HOGENOM" id="CLU_018003_1_5_1"/>
<accession>A0A0C3NLR4</accession>
<dbReference type="CDD" id="cd00882">
    <property type="entry name" value="Ras_like_GTPase"/>
    <property type="match status" value="1"/>
</dbReference>
<evidence type="ECO:0000259" key="2">
    <source>
        <dbReference type="Pfam" id="PF01926"/>
    </source>
</evidence>
<keyword evidence="1" id="KW-0175">Coiled coil</keyword>
<evidence type="ECO:0000313" key="3">
    <source>
        <dbReference type="EMBL" id="KIN96243.1"/>
    </source>
</evidence>
<dbReference type="Proteomes" id="UP000054217">
    <property type="component" value="Unassembled WGS sequence"/>
</dbReference>
<feature type="coiled-coil region" evidence="1">
    <location>
        <begin position="220"/>
        <end position="277"/>
    </location>
</feature>
<gene>
    <name evidence="3" type="ORF">M404DRAFT_1006860</name>
</gene>
<protein>
    <recommendedName>
        <fullName evidence="2">G domain-containing protein</fullName>
    </recommendedName>
</protein>
<proteinExistence type="predicted"/>
<dbReference type="GO" id="GO:0005525">
    <property type="term" value="F:GTP binding"/>
    <property type="evidence" value="ECO:0007669"/>
    <property type="project" value="InterPro"/>
</dbReference>
<dbReference type="InterPro" id="IPR006073">
    <property type="entry name" value="GTP-bd"/>
</dbReference>
<evidence type="ECO:0000256" key="1">
    <source>
        <dbReference type="SAM" id="Coils"/>
    </source>
</evidence>
<dbReference type="STRING" id="870435.A0A0C3NLR4"/>
<dbReference type="InterPro" id="IPR027417">
    <property type="entry name" value="P-loop_NTPase"/>
</dbReference>
<dbReference type="Pfam" id="PF01926">
    <property type="entry name" value="MMR_HSR1"/>
    <property type="match status" value="1"/>
</dbReference>
<name>A0A0C3NLR4_PISTI</name>
<keyword evidence="4" id="KW-1185">Reference proteome</keyword>
<dbReference type="Gene3D" id="3.40.50.300">
    <property type="entry name" value="P-loop containing nucleotide triphosphate hydrolases"/>
    <property type="match status" value="1"/>
</dbReference>
<reference evidence="3 4" key="1">
    <citation type="submission" date="2014-04" db="EMBL/GenBank/DDBJ databases">
        <authorList>
            <consortium name="DOE Joint Genome Institute"/>
            <person name="Kuo A."/>
            <person name="Kohler A."/>
            <person name="Costa M.D."/>
            <person name="Nagy L.G."/>
            <person name="Floudas D."/>
            <person name="Copeland A."/>
            <person name="Barry K.W."/>
            <person name="Cichocki N."/>
            <person name="Veneault-Fourrey C."/>
            <person name="LaButti K."/>
            <person name="Lindquist E.A."/>
            <person name="Lipzen A."/>
            <person name="Lundell T."/>
            <person name="Morin E."/>
            <person name="Murat C."/>
            <person name="Sun H."/>
            <person name="Tunlid A."/>
            <person name="Henrissat B."/>
            <person name="Grigoriev I.V."/>
            <person name="Hibbett D.S."/>
            <person name="Martin F."/>
            <person name="Nordberg H.P."/>
            <person name="Cantor M.N."/>
            <person name="Hua S.X."/>
        </authorList>
    </citation>
    <scope>NUCLEOTIDE SEQUENCE [LARGE SCALE GENOMIC DNA]</scope>
    <source>
        <strain evidence="3 4">Marx 270</strain>
    </source>
</reference>
<dbReference type="AlphaFoldDB" id="A0A0C3NLR4"/>